<accession>A0ABV2AHR0</accession>
<protein>
    <submittedName>
        <fullName evidence="1">Uncharacterized protein</fullName>
    </submittedName>
</protein>
<sequence length="193" mass="22015">MGSKTLTLFVLKKRNVLIITFAVQCHKPIFNGRIDKVRTKCATTKCSAATYPNFYLMKNKSIFTNLSVTCQNNSLIEIAPYCEKPLFVYQTSNKTKDYYKKCRFGTFNGKRKMLNRCTFDADSGEAFSVNGKLVSSIDIKCGENGKSDFTLVKIYKTRFKLYRKIVRCQICQTDILTRNAGRSQLGNFVILVV</sequence>
<dbReference type="Proteomes" id="UP001439008">
    <property type="component" value="Unassembled WGS sequence"/>
</dbReference>
<comment type="caution">
    <text evidence="1">The sequence shown here is derived from an EMBL/GenBank/DDBJ whole genome shotgun (WGS) entry which is preliminary data.</text>
</comment>
<name>A0ABV2AHR0_9EUKA</name>
<evidence type="ECO:0000313" key="1">
    <source>
        <dbReference type="EMBL" id="MES1918974.1"/>
    </source>
</evidence>
<keyword evidence="2" id="KW-1185">Reference proteome</keyword>
<gene>
    <name evidence="1" type="ORF">MHBO_000858</name>
</gene>
<proteinExistence type="predicted"/>
<dbReference type="EMBL" id="JBDODL010000169">
    <property type="protein sequence ID" value="MES1918974.1"/>
    <property type="molecule type" value="Genomic_DNA"/>
</dbReference>
<organism evidence="1 2">
    <name type="scientific">Bonamia ostreae</name>
    <dbReference type="NCBI Taxonomy" id="126728"/>
    <lineage>
        <taxon>Eukaryota</taxon>
        <taxon>Sar</taxon>
        <taxon>Rhizaria</taxon>
        <taxon>Endomyxa</taxon>
        <taxon>Ascetosporea</taxon>
        <taxon>Haplosporida</taxon>
        <taxon>Bonamia</taxon>
    </lineage>
</organism>
<evidence type="ECO:0000313" key="2">
    <source>
        <dbReference type="Proteomes" id="UP001439008"/>
    </source>
</evidence>
<reference evidence="1 2" key="1">
    <citation type="journal article" date="2024" name="BMC Biol.">
        <title>Comparative genomics of Ascetosporea gives new insight into the evolutionary basis for animal parasitism in Rhizaria.</title>
        <authorList>
            <person name="Hiltunen Thoren M."/>
            <person name="Onut-Brannstrom I."/>
            <person name="Alfjorden A."/>
            <person name="Peckova H."/>
            <person name="Swords F."/>
            <person name="Hooper C."/>
            <person name="Holzer A.S."/>
            <person name="Bass D."/>
            <person name="Burki F."/>
        </authorList>
    </citation>
    <scope>NUCLEOTIDE SEQUENCE [LARGE SCALE GENOMIC DNA]</scope>
    <source>
        <strain evidence="1">20-A016</strain>
    </source>
</reference>